<accession>A0A4R3MRU8</accession>
<organism evidence="2 3">
    <name type="scientific">Melghiribacillus thermohalophilus</name>
    <dbReference type="NCBI Taxonomy" id="1324956"/>
    <lineage>
        <taxon>Bacteria</taxon>
        <taxon>Bacillati</taxon>
        <taxon>Bacillota</taxon>
        <taxon>Bacilli</taxon>
        <taxon>Bacillales</taxon>
        <taxon>Bacillaceae</taxon>
        <taxon>Melghiribacillus</taxon>
    </lineage>
</organism>
<comment type="caution">
    <text evidence="2">The sequence shown here is derived from an EMBL/GenBank/DDBJ whole genome shotgun (WGS) entry which is preliminary data.</text>
</comment>
<evidence type="ECO:0000256" key="1">
    <source>
        <dbReference type="SAM" id="Phobius"/>
    </source>
</evidence>
<dbReference type="RefSeq" id="WP_132372527.1">
    <property type="nucleotide sequence ID" value="NZ_SMAN01000019.1"/>
</dbReference>
<feature type="transmembrane region" description="Helical" evidence="1">
    <location>
        <begin position="6"/>
        <end position="28"/>
    </location>
</feature>
<protein>
    <submittedName>
        <fullName evidence="2">Uncharacterized protein</fullName>
    </submittedName>
</protein>
<dbReference type="Proteomes" id="UP000294650">
    <property type="component" value="Unassembled WGS sequence"/>
</dbReference>
<dbReference type="EMBL" id="SMAN01000019">
    <property type="protein sequence ID" value="TCT19090.1"/>
    <property type="molecule type" value="Genomic_DNA"/>
</dbReference>
<sequence>MTGGAIGMMIFGFVFLWGGFGICVSIAMKKGREL</sequence>
<evidence type="ECO:0000313" key="2">
    <source>
        <dbReference type="EMBL" id="TCT19090.1"/>
    </source>
</evidence>
<dbReference type="AlphaFoldDB" id="A0A4R3MRU8"/>
<keyword evidence="1" id="KW-0472">Membrane</keyword>
<gene>
    <name evidence="2" type="ORF">EDD68_11937</name>
</gene>
<reference evidence="2 3" key="1">
    <citation type="submission" date="2019-03" db="EMBL/GenBank/DDBJ databases">
        <title>Genomic Encyclopedia of Type Strains, Phase IV (KMG-IV): sequencing the most valuable type-strain genomes for metagenomic binning, comparative biology and taxonomic classification.</title>
        <authorList>
            <person name="Goeker M."/>
        </authorList>
    </citation>
    <scope>NUCLEOTIDE SEQUENCE [LARGE SCALE GENOMIC DNA]</scope>
    <source>
        <strain evidence="2 3">DSM 25894</strain>
    </source>
</reference>
<name>A0A4R3MRU8_9BACI</name>
<keyword evidence="1" id="KW-0812">Transmembrane</keyword>
<keyword evidence="1" id="KW-1133">Transmembrane helix</keyword>
<proteinExistence type="predicted"/>
<keyword evidence="3" id="KW-1185">Reference proteome</keyword>
<dbReference type="OrthoDB" id="2055915at2"/>
<evidence type="ECO:0000313" key="3">
    <source>
        <dbReference type="Proteomes" id="UP000294650"/>
    </source>
</evidence>
<dbReference type="NCBIfam" id="NF033493">
    <property type="entry name" value="MetS_like_NSS"/>
    <property type="match status" value="1"/>
</dbReference>